<dbReference type="EMBL" id="CM003528">
    <property type="protein sequence ID" value="RCV06018.1"/>
    <property type="molecule type" value="Genomic_DNA"/>
</dbReference>
<evidence type="ECO:0008006" key="2">
    <source>
        <dbReference type="Google" id="ProtNLM"/>
    </source>
</evidence>
<dbReference type="PANTHER" id="PTHR33377:SF50">
    <property type="entry name" value="NB-ARC DOMAIN-CONTAINING PROTEIN"/>
    <property type="match status" value="1"/>
</dbReference>
<reference evidence="1" key="2">
    <citation type="submission" date="2015-07" db="EMBL/GenBank/DDBJ databases">
        <authorList>
            <person name="Noorani M."/>
        </authorList>
    </citation>
    <scope>NUCLEOTIDE SEQUENCE</scope>
    <source>
        <strain evidence="1">Yugu1</strain>
    </source>
</reference>
<dbReference type="AlphaFoldDB" id="A0A368PKS4"/>
<gene>
    <name evidence="1" type="ORF">SETIT_1G129900v2</name>
</gene>
<dbReference type="PANTHER" id="PTHR33377">
    <property type="entry name" value="OS10G0134700 PROTEIN-RELATED"/>
    <property type="match status" value="1"/>
</dbReference>
<organism evidence="1">
    <name type="scientific">Setaria italica</name>
    <name type="common">Foxtail millet</name>
    <name type="synonym">Panicum italicum</name>
    <dbReference type="NCBI Taxonomy" id="4555"/>
    <lineage>
        <taxon>Eukaryota</taxon>
        <taxon>Viridiplantae</taxon>
        <taxon>Streptophyta</taxon>
        <taxon>Embryophyta</taxon>
        <taxon>Tracheophyta</taxon>
        <taxon>Spermatophyta</taxon>
        <taxon>Magnoliopsida</taxon>
        <taxon>Liliopsida</taxon>
        <taxon>Poales</taxon>
        <taxon>Poaceae</taxon>
        <taxon>PACMAD clade</taxon>
        <taxon>Panicoideae</taxon>
        <taxon>Panicodae</taxon>
        <taxon>Paniceae</taxon>
        <taxon>Cenchrinae</taxon>
        <taxon>Setaria</taxon>
    </lineage>
</organism>
<evidence type="ECO:0000313" key="1">
    <source>
        <dbReference type="EMBL" id="RCV06018.1"/>
    </source>
</evidence>
<accession>A0A368PKS4</accession>
<dbReference type="OrthoDB" id="691828at2759"/>
<reference evidence="1" key="1">
    <citation type="journal article" date="2012" name="Nat. Biotechnol.">
        <title>Reference genome sequence of the model plant Setaria.</title>
        <authorList>
            <person name="Bennetzen J.L."/>
            <person name="Schmutz J."/>
            <person name="Wang H."/>
            <person name="Percifield R."/>
            <person name="Hawkins J."/>
            <person name="Pontaroli A.C."/>
            <person name="Estep M."/>
            <person name="Feng L."/>
            <person name="Vaughn J.N."/>
            <person name="Grimwood J."/>
            <person name="Jenkins J."/>
            <person name="Barry K."/>
            <person name="Lindquist E."/>
            <person name="Hellsten U."/>
            <person name="Deshpande S."/>
            <person name="Wang X."/>
            <person name="Wu X."/>
            <person name="Mitros T."/>
            <person name="Triplett J."/>
            <person name="Yang X."/>
            <person name="Ye C.Y."/>
            <person name="Mauro-Herrera M."/>
            <person name="Wang L."/>
            <person name="Li P."/>
            <person name="Sharma M."/>
            <person name="Sharma R."/>
            <person name="Ronald P.C."/>
            <person name="Panaud O."/>
            <person name="Kellogg E.A."/>
            <person name="Brutnell T.P."/>
            <person name="Doust A.N."/>
            <person name="Tuskan G.A."/>
            <person name="Rokhsar D."/>
            <person name="Devos K.M."/>
        </authorList>
    </citation>
    <scope>NUCLEOTIDE SEQUENCE [LARGE SCALE GENOMIC DNA]</scope>
    <source>
        <strain evidence="1">Yugu1</strain>
    </source>
</reference>
<sequence>MEEVTLSAIMAELANRSVSFLIKCLVYILRKELYTGYYTLHTFRCRAHEGNKAESHEVGHCFTFSRFNPAKHLCIYSSSRQIDPGAKSHGVLPIIGPQKVGKSTLVEHVSIDQRVRSYLSQIMFISGDDLRGELMMTLGDRRIIKYGNKDLIRGRVLIIIKLDVDINEDLWKRLLSASRNNSSLLQSPEAFWYFFKVRMFGCMDVVEHPKLASVAMDMAMELNGHFKQKNPFVCDPPNQIDPWALTRPILSPTTNRISPGNILIIDMYQTASAQSGAHFLEASTRSDSTAPKMTVKDLMFGMLNLSLLLLHGNLTFDLFKCELKDATESSI</sequence>
<name>A0A368PKS4_SETIT</name>
<proteinExistence type="predicted"/>
<protein>
    <recommendedName>
        <fullName evidence="2">NB-ARC domain-containing protein</fullName>
    </recommendedName>
</protein>